<dbReference type="EMBL" id="QGDT01000003">
    <property type="protein sequence ID" value="PWJ58991.1"/>
    <property type="molecule type" value="Genomic_DNA"/>
</dbReference>
<name>A0A316ANC6_9BACT</name>
<proteinExistence type="predicted"/>
<accession>A0A316ANC6</accession>
<dbReference type="OrthoDB" id="1997677at2"/>
<comment type="caution">
    <text evidence="1">The sequence shown here is derived from an EMBL/GenBank/DDBJ whole genome shotgun (WGS) entry which is preliminary data.</text>
</comment>
<dbReference type="RefSeq" id="WP_109673902.1">
    <property type="nucleotide sequence ID" value="NZ_QGDT01000003.1"/>
</dbReference>
<evidence type="ECO:0000313" key="2">
    <source>
        <dbReference type="Proteomes" id="UP000245880"/>
    </source>
</evidence>
<keyword evidence="2" id="KW-1185">Reference proteome</keyword>
<dbReference type="Proteomes" id="UP000245880">
    <property type="component" value="Unassembled WGS sequence"/>
</dbReference>
<sequence length="154" mass="18153">MENYRQFGGLGVNWLVFGSSGHLHKAEVPQLYRFLMRSDLHFLPNRHIKSIVQPRHVKAAYQPHYFRYKKGRFCINENGSPIVGYESEVSVDKIQINHYYCRSKEEYREKINRGRSDIEESRSMDAFYAHDKDANVVEDRTILKVLSGWQGKEN</sequence>
<organism evidence="1 2">
    <name type="scientific">Dyadobacter jejuensis</name>
    <dbReference type="NCBI Taxonomy" id="1082580"/>
    <lineage>
        <taxon>Bacteria</taxon>
        <taxon>Pseudomonadati</taxon>
        <taxon>Bacteroidota</taxon>
        <taxon>Cytophagia</taxon>
        <taxon>Cytophagales</taxon>
        <taxon>Spirosomataceae</taxon>
        <taxon>Dyadobacter</taxon>
    </lineage>
</organism>
<gene>
    <name evidence="1" type="ORF">CLV98_103364</name>
</gene>
<evidence type="ECO:0000313" key="1">
    <source>
        <dbReference type="EMBL" id="PWJ58991.1"/>
    </source>
</evidence>
<reference evidence="1 2" key="1">
    <citation type="submission" date="2018-03" db="EMBL/GenBank/DDBJ databases">
        <title>Genomic Encyclopedia of Archaeal and Bacterial Type Strains, Phase II (KMG-II): from individual species to whole genera.</title>
        <authorList>
            <person name="Goeker M."/>
        </authorList>
    </citation>
    <scope>NUCLEOTIDE SEQUENCE [LARGE SCALE GENOMIC DNA]</scope>
    <source>
        <strain evidence="1 2">DSM 100346</strain>
    </source>
</reference>
<dbReference type="AlphaFoldDB" id="A0A316ANC6"/>
<protein>
    <submittedName>
        <fullName evidence="1">Uncharacterized protein</fullName>
    </submittedName>
</protein>